<protein>
    <submittedName>
        <fullName evidence="2">Uncharacterized protein</fullName>
    </submittedName>
</protein>
<feature type="non-terminal residue" evidence="2">
    <location>
        <position position="24"/>
    </location>
</feature>
<proteinExistence type="predicted"/>
<dbReference type="Proteomes" id="UP000708208">
    <property type="component" value="Unassembled WGS sequence"/>
</dbReference>
<evidence type="ECO:0000313" key="1">
    <source>
        <dbReference type="EMBL" id="CAG7725624.1"/>
    </source>
</evidence>
<evidence type="ECO:0000313" key="2">
    <source>
        <dbReference type="EMBL" id="CAG7725643.1"/>
    </source>
</evidence>
<accession>A0A8J2NZY8</accession>
<dbReference type="EMBL" id="CAJVCH010124578">
    <property type="protein sequence ID" value="CAG7725624.1"/>
    <property type="molecule type" value="Genomic_DNA"/>
</dbReference>
<gene>
    <name evidence="1" type="ORF">AFUS01_LOCUS14574</name>
    <name evidence="2" type="ORF">AFUS01_LOCUS14591</name>
</gene>
<name>A0A8J2NZY8_9HEXA</name>
<dbReference type="AlphaFoldDB" id="A0A8J2NZY8"/>
<dbReference type="EMBL" id="CAJVCH010124846">
    <property type="protein sequence ID" value="CAG7725643.1"/>
    <property type="molecule type" value="Genomic_DNA"/>
</dbReference>
<keyword evidence="3" id="KW-1185">Reference proteome</keyword>
<sequence length="24" mass="2612">LKDSKELYNSVVNYLAGEGGETPK</sequence>
<feature type="non-terminal residue" evidence="2">
    <location>
        <position position="1"/>
    </location>
</feature>
<comment type="caution">
    <text evidence="2">The sequence shown here is derived from an EMBL/GenBank/DDBJ whole genome shotgun (WGS) entry which is preliminary data.</text>
</comment>
<evidence type="ECO:0000313" key="3">
    <source>
        <dbReference type="Proteomes" id="UP000708208"/>
    </source>
</evidence>
<organism evidence="2 3">
    <name type="scientific">Allacma fusca</name>
    <dbReference type="NCBI Taxonomy" id="39272"/>
    <lineage>
        <taxon>Eukaryota</taxon>
        <taxon>Metazoa</taxon>
        <taxon>Ecdysozoa</taxon>
        <taxon>Arthropoda</taxon>
        <taxon>Hexapoda</taxon>
        <taxon>Collembola</taxon>
        <taxon>Symphypleona</taxon>
        <taxon>Sminthuridae</taxon>
        <taxon>Allacma</taxon>
    </lineage>
</organism>
<reference evidence="2" key="1">
    <citation type="submission" date="2021-06" db="EMBL/GenBank/DDBJ databases">
        <authorList>
            <person name="Hodson N. C."/>
            <person name="Mongue J. A."/>
            <person name="Jaron S. K."/>
        </authorList>
    </citation>
    <scope>NUCLEOTIDE SEQUENCE</scope>
</reference>